<protein>
    <submittedName>
        <fullName evidence="2">Uncharacterized protein</fullName>
    </submittedName>
</protein>
<dbReference type="AlphaFoldDB" id="A0AAW0MBA1"/>
<accession>A0AAW0MBA1</accession>
<dbReference type="EMBL" id="PKMF04000006">
    <property type="protein sequence ID" value="KAK7860474.1"/>
    <property type="molecule type" value="Genomic_DNA"/>
</dbReference>
<evidence type="ECO:0000313" key="2">
    <source>
        <dbReference type="EMBL" id="KAK7860474.1"/>
    </source>
</evidence>
<organism evidence="2">
    <name type="scientific">Quercus suber</name>
    <name type="common">Cork oak</name>
    <dbReference type="NCBI Taxonomy" id="58331"/>
    <lineage>
        <taxon>Eukaryota</taxon>
        <taxon>Viridiplantae</taxon>
        <taxon>Streptophyta</taxon>
        <taxon>Embryophyta</taxon>
        <taxon>Tracheophyta</taxon>
        <taxon>Spermatophyta</taxon>
        <taxon>Magnoliopsida</taxon>
        <taxon>eudicotyledons</taxon>
        <taxon>Gunneridae</taxon>
        <taxon>Pentapetalae</taxon>
        <taxon>rosids</taxon>
        <taxon>fabids</taxon>
        <taxon>Fagales</taxon>
        <taxon>Fagaceae</taxon>
        <taxon>Quercus</taxon>
    </lineage>
</organism>
<sequence>MSPFPQKEKEKQITSKTREGDIEDQIRKGKTYSAMLTSQKLEISYPDLDPAESFILVEFELKLFDPITWSIFFFFSFLKHPNPFLKHPNPKIREILISIDPNQNITPWYGTTDLFLRFQSRH</sequence>
<proteinExistence type="predicted"/>
<reference evidence="2" key="2">
    <citation type="journal article" date="2018" name="Sci. Data">
        <title>The draft genome sequence of cork oak.</title>
        <authorList>
            <person name="Ramos A.M."/>
            <person name="Usie A."/>
            <person name="Barbosa P."/>
            <person name="Barros P.M."/>
            <person name="Capote T."/>
            <person name="Chaves I."/>
            <person name="Simoes F."/>
            <person name="Abreu I."/>
            <person name="Carrasquinho I."/>
            <person name="Faro C."/>
            <person name="Guimaraes J.B."/>
            <person name="Mendonca D."/>
            <person name="Nobrega F."/>
            <person name="Rodrigues L."/>
            <person name="Saibo N.J.M."/>
            <person name="Varela M.C."/>
            <person name="Egas C."/>
            <person name="Matos J."/>
            <person name="Miguel C.M."/>
            <person name="Oliveira M.M."/>
            <person name="Ricardo C.P."/>
            <person name="Goncalves S."/>
        </authorList>
    </citation>
    <scope>NUCLEOTIDE SEQUENCE [LARGE SCALE GENOMIC DNA]</scope>
    <source>
        <strain evidence="2">HL8</strain>
    </source>
</reference>
<reference evidence="2" key="1">
    <citation type="submission" date="2017-12" db="EMBL/GenBank/DDBJ databases">
        <authorList>
            <person name="Barbosa P."/>
            <person name="Usie A."/>
            <person name="Ramos A.M."/>
        </authorList>
    </citation>
    <scope>NUCLEOTIDE SEQUENCE</scope>
    <source>
        <strain evidence="2">HL8</strain>
        <tissue evidence="2">Leaves</tissue>
    </source>
</reference>
<gene>
    <name evidence="2" type="ORF">CFP56_036664</name>
</gene>
<name>A0AAW0MBA1_QUESU</name>
<comment type="caution">
    <text evidence="2">The sequence shown here is derived from an EMBL/GenBank/DDBJ whole genome shotgun (WGS) entry which is preliminary data.</text>
</comment>
<reference evidence="2" key="3">
    <citation type="submission" date="2023-07" db="EMBL/GenBank/DDBJ databases">
        <title>An improved reference 1 genome and first organelle genomes of Quercus suber.</title>
        <authorList>
            <consortium name="Genosuber Consortium"/>
            <person name="Usie A."/>
            <person name="Serra O."/>
            <person name="Barros P."/>
        </authorList>
    </citation>
    <scope>NUCLEOTIDE SEQUENCE</scope>
    <source>
        <strain evidence="2">HL8</strain>
        <tissue evidence="2">Leaves</tissue>
    </source>
</reference>
<evidence type="ECO:0000256" key="1">
    <source>
        <dbReference type="SAM" id="MobiDB-lite"/>
    </source>
</evidence>
<feature type="region of interest" description="Disordered" evidence="1">
    <location>
        <begin position="1"/>
        <end position="24"/>
    </location>
</feature>